<sequence>MLAEPIETEIAALAERYGAPLRVVQPLTGGLFDPLFMRDRYGEVCMVVRRPDGTLITAIKTFYPAGAFRLLTGGVHFGEAIADALVREVAEETGLDVAVRRFLAVIEYELPALAGKRFATFAFLLDELGGELVVSDPDERIGAFRFLRVDELPAQAETLAGVPDTRDDEVQGSWRDWGRFRAVVHRVVHAALMQPA</sequence>
<name>A0A0P9DGJ5_9CHLR</name>
<proteinExistence type="predicted"/>
<evidence type="ECO:0000256" key="2">
    <source>
        <dbReference type="ARBA" id="ARBA00022801"/>
    </source>
</evidence>
<dbReference type="SUPFAM" id="SSF55811">
    <property type="entry name" value="Nudix"/>
    <property type="match status" value="1"/>
</dbReference>
<dbReference type="PANTHER" id="PTHR43046:SF14">
    <property type="entry name" value="MUTT_NUDIX FAMILY PROTEIN"/>
    <property type="match status" value="1"/>
</dbReference>
<dbReference type="InterPro" id="IPR020084">
    <property type="entry name" value="NUDIX_hydrolase_CS"/>
</dbReference>
<accession>A0A0P9DGJ5</accession>
<dbReference type="GO" id="GO:0016787">
    <property type="term" value="F:hydrolase activity"/>
    <property type="evidence" value="ECO:0007669"/>
    <property type="project" value="UniProtKB-KW"/>
</dbReference>
<organism evidence="4 5">
    <name type="scientific">Kouleothrix aurantiaca</name>
    <dbReference type="NCBI Taxonomy" id="186479"/>
    <lineage>
        <taxon>Bacteria</taxon>
        <taxon>Bacillati</taxon>
        <taxon>Chloroflexota</taxon>
        <taxon>Chloroflexia</taxon>
        <taxon>Chloroflexales</taxon>
        <taxon>Roseiflexineae</taxon>
        <taxon>Roseiflexaceae</taxon>
        <taxon>Kouleothrix</taxon>
    </lineage>
</organism>
<dbReference type="AlphaFoldDB" id="A0A0P9DGJ5"/>
<gene>
    <name evidence="4" type="ORF">SE17_15325</name>
</gene>
<keyword evidence="5" id="KW-1185">Reference proteome</keyword>
<evidence type="ECO:0000259" key="3">
    <source>
        <dbReference type="PROSITE" id="PS51462"/>
    </source>
</evidence>
<dbReference type="PANTHER" id="PTHR43046">
    <property type="entry name" value="GDP-MANNOSE MANNOSYL HYDROLASE"/>
    <property type="match status" value="1"/>
</dbReference>
<evidence type="ECO:0000313" key="5">
    <source>
        <dbReference type="Proteomes" id="UP000050509"/>
    </source>
</evidence>
<feature type="domain" description="Nudix hydrolase" evidence="3">
    <location>
        <begin position="22"/>
        <end position="171"/>
    </location>
</feature>
<evidence type="ECO:0000256" key="1">
    <source>
        <dbReference type="ARBA" id="ARBA00001946"/>
    </source>
</evidence>
<dbReference type="PROSITE" id="PS51462">
    <property type="entry name" value="NUDIX"/>
    <property type="match status" value="1"/>
</dbReference>
<protein>
    <submittedName>
        <fullName evidence="4">NUDIX hydrolase</fullName>
    </submittedName>
</protein>
<comment type="caution">
    <text evidence="4">The sequence shown here is derived from an EMBL/GenBank/DDBJ whole genome shotgun (WGS) entry which is preliminary data.</text>
</comment>
<evidence type="ECO:0000313" key="4">
    <source>
        <dbReference type="EMBL" id="KPV52467.1"/>
    </source>
</evidence>
<dbReference type="Gene3D" id="3.90.79.10">
    <property type="entry name" value="Nucleoside Triphosphate Pyrophosphohydrolase"/>
    <property type="match status" value="1"/>
</dbReference>
<keyword evidence="2 4" id="KW-0378">Hydrolase</keyword>
<dbReference type="PROSITE" id="PS00893">
    <property type="entry name" value="NUDIX_BOX"/>
    <property type="match status" value="1"/>
</dbReference>
<reference evidence="4 5" key="1">
    <citation type="submission" date="2015-09" db="EMBL/GenBank/DDBJ databases">
        <title>Draft genome sequence of Kouleothrix aurantiaca JCM 19913.</title>
        <authorList>
            <person name="Hemp J."/>
        </authorList>
    </citation>
    <scope>NUCLEOTIDE SEQUENCE [LARGE SCALE GENOMIC DNA]</scope>
    <source>
        <strain evidence="4 5">COM-B</strain>
    </source>
</reference>
<dbReference type="EMBL" id="LJCR01000536">
    <property type="protein sequence ID" value="KPV52467.1"/>
    <property type="molecule type" value="Genomic_DNA"/>
</dbReference>
<dbReference type="InterPro" id="IPR000086">
    <property type="entry name" value="NUDIX_hydrolase_dom"/>
</dbReference>
<comment type="cofactor">
    <cofactor evidence="1">
        <name>Mg(2+)</name>
        <dbReference type="ChEBI" id="CHEBI:18420"/>
    </cofactor>
</comment>
<dbReference type="InterPro" id="IPR015797">
    <property type="entry name" value="NUDIX_hydrolase-like_dom_sf"/>
</dbReference>
<dbReference type="Pfam" id="PF00293">
    <property type="entry name" value="NUDIX"/>
    <property type="match status" value="1"/>
</dbReference>
<dbReference type="Proteomes" id="UP000050509">
    <property type="component" value="Unassembled WGS sequence"/>
</dbReference>